<keyword evidence="4" id="KW-1185">Reference proteome</keyword>
<dbReference type="InterPro" id="IPR001849">
    <property type="entry name" value="PH_domain"/>
</dbReference>
<accession>A0ABQ9J9V8</accession>
<dbReference type="EMBL" id="JAPWTJ010000902">
    <property type="protein sequence ID" value="KAJ8974956.1"/>
    <property type="molecule type" value="Genomic_DNA"/>
</dbReference>
<dbReference type="SMART" id="SM00233">
    <property type="entry name" value="PH"/>
    <property type="match status" value="1"/>
</dbReference>
<dbReference type="Proteomes" id="UP001162164">
    <property type="component" value="Unassembled WGS sequence"/>
</dbReference>
<dbReference type="Pfam" id="PF00169">
    <property type="entry name" value="PH"/>
    <property type="match status" value="1"/>
</dbReference>
<proteinExistence type="predicted"/>
<evidence type="ECO:0000313" key="3">
    <source>
        <dbReference type="EMBL" id="KAJ8974956.1"/>
    </source>
</evidence>
<dbReference type="PANTHER" id="PTHR22902">
    <property type="entry name" value="SESQUIPEDALIAN"/>
    <property type="match status" value="1"/>
</dbReference>
<evidence type="ECO:0000313" key="4">
    <source>
        <dbReference type="Proteomes" id="UP001162164"/>
    </source>
</evidence>
<organism evidence="3 4">
    <name type="scientific">Molorchus minor</name>
    <dbReference type="NCBI Taxonomy" id="1323400"/>
    <lineage>
        <taxon>Eukaryota</taxon>
        <taxon>Metazoa</taxon>
        <taxon>Ecdysozoa</taxon>
        <taxon>Arthropoda</taxon>
        <taxon>Hexapoda</taxon>
        <taxon>Insecta</taxon>
        <taxon>Pterygota</taxon>
        <taxon>Neoptera</taxon>
        <taxon>Endopterygota</taxon>
        <taxon>Coleoptera</taxon>
        <taxon>Polyphaga</taxon>
        <taxon>Cucujiformia</taxon>
        <taxon>Chrysomeloidea</taxon>
        <taxon>Cerambycidae</taxon>
        <taxon>Lamiinae</taxon>
        <taxon>Monochamini</taxon>
        <taxon>Molorchus</taxon>
    </lineage>
</organism>
<evidence type="ECO:0000256" key="1">
    <source>
        <dbReference type="ARBA" id="ARBA00022553"/>
    </source>
</evidence>
<dbReference type="PANTHER" id="PTHR22902:SF27">
    <property type="entry name" value="PLECKSTRIN HOMOLOGY DOMAIN-CONTAINING FAMILY A MEMBER 3"/>
    <property type="match status" value="1"/>
</dbReference>
<name>A0ABQ9J9V8_9CUCU</name>
<evidence type="ECO:0000259" key="2">
    <source>
        <dbReference type="PROSITE" id="PS50003"/>
    </source>
</evidence>
<dbReference type="Gene3D" id="2.30.29.30">
    <property type="entry name" value="Pleckstrin-homology domain (PH domain)/Phosphotyrosine-binding domain (PTB)"/>
    <property type="match status" value="1"/>
</dbReference>
<comment type="caution">
    <text evidence="3">The sequence shown here is derived from an EMBL/GenBank/DDBJ whole genome shotgun (WGS) entry which is preliminary data.</text>
</comment>
<feature type="domain" description="PH" evidence="2">
    <location>
        <begin position="1"/>
        <end position="93"/>
    </location>
</feature>
<dbReference type="CDD" id="cd01247">
    <property type="entry name" value="PH_FAPP1_FAPP2"/>
    <property type="match status" value="1"/>
</dbReference>
<dbReference type="InterPro" id="IPR011993">
    <property type="entry name" value="PH-like_dom_sf"/>
</dbReference>
<dbReference type="SUPFAM" id="SSF50729">
    <property type="entry name" value="PH domain-like"/>
    <property type="match status" value="1"/>
</dbReference>
<sequence length="215" mass="24366">MEGVLWKWTNYWNGWQTRWFVLENGVLSYYKSQDEVNQGCKGSLKVQACEINVSPLDNTRMDLVIPGEQHLYLRAATSLERQQWLVALGSAKACVHRKGKGNVESNPDALKTKKSELRLYCDLLMQQVHVVKTSSQTESGPDVGKMDEATRLLGATCDTFIKTLEECMKLSNANNVYELPPKNDVILLPANANPSTKKEEYPENQLPRLIDYTNK</sequence>
<protein>
    <recommendedName>
        <fullName evidence="2">PH domain-containing protein</fullName>
    </recommendedName>
</protein>
<reference evidence="3" key="1">
    <citation type="journal article" date="2023" name="Insect Mol. Biol.">
        <title>Genome sequencing provides insights into the evolution of gene families encoding plant cell wall-degrading enzymes in longhorned beetles.</title>
        <authorList>
            <person name="Shin N.R."/>
            <person name="Okamura Y."/>
            <person name="Kirsch R."/>
            <person name="Pauchet Y."/>
        </authorList>
    </citation>
    <scope>NUCLEOTIDE SEQUENCE</scope>
    <source>
        <strain evidence="3">MMC_N1</strain>
    </source>
</reference>
<dbReference type="PROSITE" id="PS50003">
    <property type="entry name" value="PH_DOMAIN"/>
    <property type="match status" value="1"/>
</dbReference>
<dbReference type="InterPro" id="IPR045188">
    <property type="entry name" value="Boi1/Boi2-like"/>
</dbReference>
<keyword evidence="1" id="KW-0597">Phosphoprotein</keyword>
<gene>
    <name evidence="3" type="ORF">NQ317_016478</name>
</gene>